<keyword evidence="3" id="KW-1185">Reference proteome</keyword>
<protein>
    <submittedName>
        <fullName evidence="2">Uncharacterized protein</fullName>
    </submittedName>
</protein>
<reference evidence="2" key="3">
    <citation type="submission" date="2025-09" db="UniProtKB">
        <authorList>
            <consortium name="Ensembl"/>
        </authorList>
    </citation>
    <scope>IDENTIFICATION</scope>
    <source>
        <strain evidence="2">Thoroughbred</strain>
    </source>
</reference>
<dbReference type="AlphaFoldDB" id="A0A9L0RVA2"/>
<name>A0A9L0RVA2_HORSE</name>
<evidence type="ECO:0000313" key="2">
    <source>
        <dbReference type="Ensembl" id="ENSECAP00000065728.1"/>
    </source>
</evidence>
<dbReference type="Proteomes" id="UP000002281">
    <property type="component" value="Chromosome X"/>
</dbReference>
<sequence>MDSLGFSIYKIMSCANSESFTSSLPIWIPFVSFSCSIVLAKTSSTMLNKSGESGHPCLLPVLRGVAFSFCPIEYDVGCGFVIYGLYYVELLSFYTHFIEGFYHKWMLDLVKCFLCIY</sequence>
<keyword evidence="1" id="KW-0472">Membrane</keyword>
<organism evidence="2 3">
    <name type="scientific">Equus caballus</name>
    <name type="common">Horse</name>
    <dbReference type="NCBI Taxonomy" id="9796"/>
    <lineage>
        <taxon>Eukaryota</taxon>
        <taxon>Metazoa</taxon>
        <taxon>Chordata</taxon>
        <taxon>Craniata</taxon>
        <taxon>Vertebrata</taxon>
        <taxon>Euteleostomi</taxon>
        <taxon>Mammalia</taxon>
        <taxon>Eutheria</taxon>
        <taxon>Laurasiatheria</taxon>
        <taxon>Perissodactyla</taxon>
        <taxon>Equidae</taxon>
        <taxon>Equus</taxon>
    </lineage>
</organism>
<dbReference type="GeneTree" id="ENSGT01150000287166"/>
<evidence type="ECO:0000313" key="3">
    <source>
        <dbReference type="Proteomes" id="UP000002281"/>
    </source>
</evidence>
<dbReference type="Ensembl" id="ENSECAT00000131589.1">
    <property type="protein sequence ID" value="ENSECAP00000065728.1"/>
    <property type="gene ID" value="ENSECAG00000047256.1"/>
</dbReference>
<proteinExistence type="predicted"/>
<reference evidence="2 3" key="1">
    <citation type="journal article" date="2009" name="Science">
        <title>Genome sequence, comparative analysis, and population genetics of the domestic horse.</title>
        <authorList>
            <consortium name="Broad Institute Genome Sequencing Platform"/>
            <consortium name="Broad Institute Whole Genome Assembly Team"/>
            <person name="Wade C.M."/>
            <person name="Giulotto E."/>
            <person name="Sigurdsson S."/>
            <person name="Zoli M."/>
            <person name="Gnerre S."/>
            <person name="Imsland F."/>
            <person name="Lear T.L."/>
            <person name="Adelson D.L."/>
            <person name="Bailey E."/>
            <person name="Bellone R.R."/>
            <person name="Bloecker H."/>
            <person name="Distl O."/>
            <person name="Edgar R.C."/>
            <person name="Garber M."/>
            <person name="Leeb T."/>
            <person name="Mauceli E."/>
            <person name="MacLeod J.N."/>
            <person name="Penedo M.C.T."/>
            <person name="Raison J.M."/>
            <person name="Sharpe T."/>
            <person name="Vogel J."/>
            <person name="Andersson L."/>
            <person name="Antczak D.F."/>
            <person name="Biagi T."/>
            <person name="Binns M.M."/>
            <person name="Chowdhary B.P."/>
            <person name="Coleman S.J."/>
            <person name="Della Valle G."/>
            <person name="Fryc S."/>
            <person name="Guerin G."/>
            <person name="Hasegawa T."/>
            <person name="Hill E.W."/>
            <person name="Jurka J."/>
            <person name="Kiialainen A."/>
            <person name="Lindgren G."/>
            <person name="Liu J."/>
            <person name="Magnani E."/>
            <person name="Mickelson J.R."/>
            <person name="Murray J."/>
            <person name="Nergadze S.G."/>
            <person name="Onofrio R."/>
            <person name="Pedroni S."/>
            <person name="Piras M.F."/>
            <person name="Raudsepp T."/>
            <person name="Rocchi M."/>
            <person name="Roeed K.H."/>
            <person name="Ryder O.A."/>
            <person name="Searle S."/>
            <person name="Skow L."/>
            <person name="Swinburne J.E."/>
            <person name="Syvaenen A.C."/>
            <person name="Tozaki T."/>
            <person name="Valberg S.J."/>
            <person name="Vaudin M."/>
            <person name="White J.R."/>
            <person name="Zody M.C."/>
            <person name="Lander E.S."/>
            <person name="Lindblad-Toh K."/>
        </authorList>
    </citation>
    <scope>NUCLEOTIDE SEQUENCE [LARGE SCALE GENOMIC DNA]</scope>
    <source>
        <strain evidence="2 3">Thoroughbred</strain>
    </source>
</reference>
<feature type="transmembrane region" description="Helical" evidence="1">
    <location>
        <begin position="20"/>
        <end position="40"/>
    </location>
</feature>
<evidence type="ECO:0000256" key="1">
    <source>
        <dbReference type="SAM" id="Phobius"/>
    </source>
</evidence>
<keyword evidence="1" id="KW-0812">Transmembrane</keyword>
<accession>A0A9L0RVA2</accession>
<keyword evidence="1" id="KW-1133">Transmembrane helix</keyword>
<reference evidence="2" key="2">
    <citation type="submission" date="2025-08" db="UniProtKB">
        <authorList>
            <consortium name="Ensembl"/>
        </authorList>
    </citation>
    <scope>IDENTIFICATION</scope>
    <source>
        <strain evidence="2">Thoroughbred</strain>
    </source>
</reference>